<dbReference type="EMBL" id="JACICF010000002">
    <property type="protein sequence ID" value="MBB3765038.1"/>
    <property type="molecule type" value="Genomic_DNA"/>
</dbReference>
<name>A0A839Z3B5_9SPHN</name>
<dbReference type="AlphaFoldDB" id="A0A839Z3B5"/>
<keyword evidence="2" id="KW-1185">Reference proteome</keyword>
<dbReference type="RefSeq" id="WP_183934378.1">
    <property type="nucleotide sequence ID" value="NZ_JACICF010000002.1"/>
</dbReference>
<comment type="caution">
    <text evidence="1">The sequence shown here is derived from an EMBL/GenBank/DDBJ whole genome shotgun (WGS) entry which is preliminary data.</text>
</comment>
<accession>A0A839Z3B5</accession>
<dbReference type="Proteomes" id="UP000578569">
    <property type="component" value="Unassembled WGS sequence"/>
</dbReference>
<gene>
    <name evidence="1" type="ORF">FHS50_002100</name>
</gene>
<proteinExistence type="predicted"/>
<evidence type="ECO:0000313" key="1">
    <source>
        <dbReference type="EMBL" id="MBB3765038.1"/>
    </source>
</evidence>
<organism evidence="1 2">
    <name type="scientific">Sphingomicrobium lutaoense</name>
    <dbReference type="NCBI Taxonomy" id="515949"/>
    <lineage>
        <taxon>Bacteria</taxon>
        <taxon>Pseudomonadati</taxon>
        <taxon>Pseudomonadota</taxon>
        <taxon>Alphaproteobacteria</taxon>
        <taxon>Sphingomonadales</taxon>
        <taxon>Sphingomonadaceae</taxon>
        <taxon>Sphingomicrobium</taxon>
    </lineage>
</organism>
<evidence type="ECO:0000313" key="2">
    <source>
        <dbReference type="Proteomes" id="UP000578569"/>
    </source>
</evidence>
<reference evidence="1 2" key="1">
    <citation type="submission" date="2020-08" db="EMBL/GenBank/DDBJ databases">
        <title>Genomic Encyclopedia of Type Strains, Phase IV (KMG-IV): sequencing the most valuable type-strain genomes for metagenomic binning, comparative biology and taxonomic classification.</title>
        <authorList>
            <person name="Goeker M."/>
        </authorList>
    </citation>
    <scope>NUCLEOTIDE SEQUENCE [LARGE SCALE GENOMIC DNA]</scope>
    <source>
        <strain evidence="1 2">DSM 24194</strain>
    </source>
</reference>
<protein>
    <submittedName>
        <fullName evidence="1">Uncharacterized protein</fullName>
    </submittedName>
</protein>
<sequence>MPHHDHRYFEKRAARAREAAGHKGGGRDARVAGHLALAYSALARRKKAQDELSES</sequence>